<keyword evidence="3" id="KW-1185">Reference proteome</keyword>
<gene>
    <name evidence="2" type="ORF">scyTo_0025334</name>
</gene>
<feature type="non-terminal residue" evidence="2">
    <location>
        <position position="59"/>
    </location>
</feature>
<accession>A0A401QGZ5</accession>
<protein>
    <submittedName>
        <fullName evidence="2">Uncharacterized protein</fullName>
    </submittedName>
</protein>
<feature type="compositionally biased region" description="Polar residues" evidence="1">
    <location>
        <begin position="1"/>
        <end position="16"/>
    </location>
</feature>
<dbReference type="Proteomes" id="UP000288216">
    <property type="component" value="Unassembled WGS sequence"/>
</dbReference>
<dbReference type="AlphaFoldDB" id="A0A401QGZ5"/>
<dbReference type="OrthoDB" id="9893075at2759"/>
<sequence>AHQQRNLDNIVSQQHKIGTGKKVKKDGGISFDAEVDNTSPMSEQDSGILDVEDEDDEEE</sequence>
<reference evidence="2 3" key="1">
    <citation type="journal article" date="2018" name="Nat. Ecol. Evol.">
        <title>Shark genomes provide insights into elasmobranch evolution and the origin of vertebrates.</title>
        <authorList>
            <person name="Hara Y"/>
            <person name="Yamaguchi K"/>
            <person name="Onimaru K"/>
            <person name="Kadota M"/>
            <person name="Koyanagi M"/>
            <person name="Keeley SD"/>
            <person name="Tatsumi K"/>
            <person name="Tanaka K"/>
            <person name="Motone F"/>
            <person name="Kageyama Y"/>
            <person name="Nozu R"/>
            <person name="Adachi N"/>
            <person name="Nishimura O"/>
            <person name="Nakagawa R"/>
            <person name="Tanegashima C"/>
            <person name="Kiyatake I"/>
            <person name="Matsumoto R"/>
            <person name="Murakumo K"/>
            <person name="Nishida K"/>
            <person name="Terakita A"/>
            <person name="Kuratani S"/>
            <person name="Sato K"/>
            <person name="Hyodo S Kuraku.S."/>
        </authorList>
    </citation>
    <scope>NUCLEOTIDE SEQUENCE [LARGE SCALE GENOMIC DNA]</scope>
</reference>
<feature type="region of interest" description="Disordered" evidence="1">
    <location>
        <begin position="1"/>
        <end position="59"/>
    </location>
</feature>
<evidence type="ECO:0000313" key="2">
    <source>
        <dbReference type="EMBL" id="GCB84671.1"/>
    </source>
</evidence>
<feature type="compositionally biased region" description="Acidic residues" evidence="1">
    <location>
        <begin position="50"/>
        <end position="59"/>
    </location>
</feature>
<evidence type="ECO:0000256" key="1">
    <source>
        <dbReference type="SAM" id="MobiDB-lite"/>
    </source>
</evidence>
<dbReference type="STRING" id="75743.A0A401QGZ5"/>
<comment type="caution">
    <text evidence="2">The sequence shown here is derived from an EMBL/GenBank/DDBJ whole genome shotgun (WGS) entry which is preliminary data.</text>
</comment>
<feature type="compositionally biased region" description="Polar residues" evidence="1">
    <location>
        <begin position="36"/>
        <end position="45"/>
    </location>
</feature>
<organism evidence="2 3">
    <name type="scientific">Scyliorhinus torazame</name>
    <name type="common">Cloudy catshark</name>
    <name type="synonym">Catulus torazame</name>
    <dbReference type="NCBI Taxonomy" id="75743"/>
    <lineage>
        <taxon>Eukaryota</taxon>
        <taxon>Metazoa</taxon>
        <taxon>Chordata</taxon>
        <taxon>Craniata</taxon>
        <taxon>Vertebrata</taxon>
        <taxon>Chondrichthyes</taxon>
        <taxon>Elasmobranchii</taxon>
        <taxon>Galeomorphii</taxon>
        <taxon>Galeoidea</taxon>
        <taxon>Carcharhiniformes</taxon>
        <taxon>Scyliorhinidae</taxon>
        <taxon>Scyliorhinus</taxon>
    </lineage>
</organism>
<proteinExistence type="predicted"/>
<feature type="non-terminal residue" evidence="2">
    <location>
        <position position="1"/>
    </location>
</feature>
<name>A0A401QGZ5_SCYTO</name>
<dbReference type="EMBL" id="BFAA01085756">
    <property type="protein sequence ID" value="GCB84671.1"/>
    <property type="molecule type" value="Genomic_DNA"/>
</dbReference>
<evidence type="ECO:0000313" key="3">
    <source>
        <dbReference type="Proteomes" id="UP000288216"/>
    </source>
</evidence>